<keyword evidence="2" id="KW-1133">Transmembrane helix</keyword>
<name>M5FZ83_DACPD</name>
<keyword evidence="2" id="KW-0812">Transmembrane</keyword>
<protein>
    <submittedName>
        <fullName evidence="3">Uncharacterized protein</fullName>
    </submittedName>
</protein>
<dbReference type="EMBL" id="JH795880">
    <property type="protein sequence ID" value="EJT96807.1"/>
    <property type="molecule type" value="Genomic_DNA"/>
</dbReference>
<dbReference type="Gene3D" id="2.60.120.260">
    <property type="entry name" value="Galactose-binding domain-like"/>
    <property type="match status" value="3"/>
</dbReference>
<evidence type="ECO:0000256" key="1">
    <source>
        <dbReference type="SAM" id="MobiDB-lite"/>
    </source>
</evidence>
<dbReference type="RefSeq" id="XP_040623705.1">
    <property type="nucleotide sequence ID" value="XM_040770882.1"/>
</dbReference>
<feature type="compositionally biased region" description="Basic and acidic residues" evidence="1">
    <location>
        <begin position="744"/>
        <end position="759"/>
    </location>
</feature>
<feature type="compositionally biased region" description="Polar residues" evidence="1">
    <location>
        <begin position="725"/>
        <end position="743"/>
    </location>
</feature>
<sequence>MDTFTPYNLSLPSSSPTFIYQPFRDRWCGLQGDPAGGWRSSYPDVATWANGGLNNAGIGVPFRETYLDGANVTLQFEGTAIYLCLTPTGVSFDFLVDGNQVSTSGPAMDPACAETGAELMAYTDGLTYGSHTATMRVNSQGNTDFLFFGGIITIGLNGTDPTPRLVDDTVVGWSYEPSSAWAHSADSGTSDHTSLSYTCSYGPSYTASYSFNGSSAVQLLGLLEVNIDPYTIVLDGQSYQFNGSDLWRQSQQVLFFKGGLDASKQYTITLINYDQSAPDAQQPIGPDFYPCASVQALLLTQVTAIPPSISTARPAASGSLPIEAIIGGAGWRSSYSNVTTWPNAGLGNVGTGIPLRETYLDKANVSVQFEGTAIYLCFTPTGAAYTFSVDGNPVSTIGEVTDPACDDTGANTMAYVDGLSYGSHTGTLRVNSEGNTDFLFFGGVVTVGLNGTNPVSERIDDSDTRWSYEPQNSWTYQNTSGTNDNSTLSWTCSYGPSYTASFIFNGSSAVQMLGLLDLNIGPYTVQLDDQSYQFNGSDFWRESQQVLFFKGGLDASKQYTITLINYDQSAPDAQQPIGPDFYPCASVQALLLTKVTPGLPSPSTSGASPSGTSGGGSGNNSSGAGTGNNTSGSNTDSSSPVGAIVGGVVGGIAGLCIIGFPLWFVWWRGRREAASQRDMSEIQPYQLPAGHSGRSFILPQQQPLLGTDDEAPQKPEEAPLEGYTYAQNPGTSIFLSSDTSQSFSRDEKRRRPNMSREPRPLPTDASVSPPMTAPTSPPQLSTNPSSDRGDIHIASTQELVGILNRRLREQYRTENDLDLPEYEPVD</sequence>
<keyword evidence="4" id="KW-1185">Reference proteome</keyword>
<feature type="transmembrane region" description="Helical" evidence="2">
    <location>
        <begin position="641"/>
        <end position="667"/>
    </location>
</feature>
<evidence type="ECO:0000313" key="3">
    <source>
        <dbReference type="EMBL" id="EJT96807.1"/>
    </source>
</evidence>
<feature type="compositionally biased region" description="Low complexity" evidence="1">
    <location>
        <begin position="619"/>
        <end position="638"/>
    </location>
</feature>
<dbReference type="Proteomes" id="UP000030653">
    <property type="component" value="Unassembled WGS sequence"/>
</dbReference>
<organism evidence="3 4">
    <name type="scientific">Dacryopinax primogenitus (strain DJM 731)</name>
    <name type="common">Brown rot fungus</name>
    <dbReference type="NCBI Taxonomy" id="1858805"/>
    <lineage>
        <taxon>Eukaryota</taxon>
        <taxon>Fungi</taxon>
        <taxon>Dikarya</taxon>
        <taxon>Basidiomycota</taxon>
        <taxon>Agaricomycotina</taxon>
        <taxon>Dacrymycetes</taxon>
        <taxon>Dacrymycetales</taxon>
        <taxon>Dacrymycetaceae</taxon>
        <taxon>Dacryopinax</taxon>
    </lineage>
</organism>
<reference evidence="3 4" key="1">
    <citation type="journal article" date="2012" name="Science">
        <title>The Paleozoic origin of enzymatic lignin decomposition reconstructed from 31 fungal genomes.</title>
        <authorList>
            <person name="Floudas D."/>
            <person name="Binder M."/>
            <person name="Riley R."/>
            <person name="Barry K."/>
            <person name="Blanchette R.A."/>
            <person name="Henrissat B."/>
            <person name="Martinez A.T."/>
            <person name="Otillar R."/>
            <person name="Spatafora J.W."/>
            <person name="Yadav J.S."/>
            <person name="Aerts A."/>
            <person name="Benoit I."/>
            <person name="Boyd A."/>
            <person name="Carlson A."/>
            <person name="Copeland A."/>
            <person name="Coutinho P.M."/>
            <person name="de Vries R.P."/>
            <person name="Ferreira P."/>
            <person name="Findley K."/>
            <person name="Foster B."/>
            <person name="Gaskell J."/>
            <person name="Glotzer D."/>
            <person name="Gorecki P."/>
            <person name="Heitman J."/>
            <person name="Hesse C."/>
            <person name="Hori C."/>
            <person name="Igarashi K."/>
            <person name="Jurgens J.A."/>
            <person name="Kallen N."/>
            <person name="Kersten P."/>
            <person name="Kohler A."/>
            <person name="Kuees U."/>
            <person name="Kumar T.K.A."/>
            <person name="Kuo A."/>
            <person name="LaButti K."/>
            <person name="Larrondo L.F."/>
            <person name="Lindquist E."/>
            <person name="Ling A."/>
            <person name="Lombard V."/>
            <person name="Lucas S."/>
            <person name="Lundell T."/>
            <person name="Martin R."/>
            <person name="McLaughlin D.J."/>
            <person name="Morgenstern I."/>
            <person name="Morin E."/>
            <person name="Murat C."/>
            <person name="Nagy L.G."/>
            <person name="Nolan M."/>
            <person name="Ohm R.A."/>
            <person name="Patyshakuliyeva A."/>
            <person name="Rokas A."/>
            <person name="Ruiz-Duenas F.J."/>
            <person name="Sabat G."/>
            <person name="Salamov A."/>
            <person name="Samejima M."/>
            <person name="Schmutz J."/>
            <person name="Slot J.C."/>
            <person name="St John F."/>
            <person name="Stenlid J."/>
            <person name="Sun H."/>
            <person name="Sun S."/>
            <person name="Syed K."/>
            <person name="Tsang A."/>
            <person name="Wiebenga A."/>
            <person name="Young D."/>
            <person name="Pisabarro A."/>
            <person name="Eastwood D.C."/>
            <person name="Martin F."/>
            <person name="Cullen D."/>
            <person name="Grigoriev I.V."/>
            <person name="Hibbett D.S."/>
        </authorList>
    </citation>
    <scope>NUCLEOTIDE SEQUENCE [LARGE SCALE GENOMIC DNA]</scope>
    <source>
        <strain evidence="3 4">DJM-731 SS1</strain>
    </source>
</reference>
<evidence type="ECO:0000313" key="4">
    <source>
        <dbReference type="Proteomes" id="UP000030653"/>
    </source>
</evidence>
<keyword evidence="2" id="KW-0472">Membrane</keyword>
<dbReference type="STRING" id="1858805.M5FZ83"/>
<feature type="compositionally biased region" description="Low complexity" evidence="1">
    <location>
        <begin position="600"/>
        <end position="611"/>
    </location>
</feature>
<dbReference type="HOGENOM" id="CLU_342890_0_0_1"/>
<dbReference type="AlphaFoldDB" id="M5FZ83"/>
<proteinExistence type="predicted"/>
<dbReference type="GeneID" id="63685944"/>
<dbReference type="OrthoDB" id="2576334at2759"/>
<accession>M5FZ83</accession>
<evidence type="ECO:0000256" key="2">
    <source>
        <dbReference type="SAM" id="Phobius"/>
    </source>
</evidence>
<feature type="region of interest" description="Disordered" evidence="1">
    <location>
        <begin position="721"/>
        <end position="794"/>
    </location>
</feature>
<feature type="region of interest" description="Disordered" evidence="1">
    <location>
        <begin position="600"/>
        <end position="638"/>
    </location>
</feature>
<gene>
    <name evidence="3" type="ORF">DACRYDRAFT_119868</name>
</gene>